<keyword evidence="7" id="KW-1185">Reference proteome</keyword>
<protein>
    <recommendedName>
        <fullName evidence="5">PNPLA domain-containing protein</fullName>
    </recommendedName>
</protein>
<reference evidence="6 7" key="1">
    <citation type="journal article" date="2011" name="Genome Biol.">
        <title>Comparative genome sequence analysis underscores mycoparasitism as the ancestral life style of Trichoderma.</title>
        <authorList>
            <person name="Kubicek C.P."/>
            <person name="Herrera-Estrella A."/>
            <person name="Seidl-Seiboth V."/>
            <person name="Martinez D.A."/>
            <person name="Druzhinina I.S."/>
            <person name="Thon M."/>
            <person name="Zeilinger S."/>
            <person name="Casas-Flores S."/>
            <person name="Horwitz B.A."/>
            <person name="Mukherjee P.K."/>
            <person name="Mukherjee M."/>
            <person name="Kredics L."/>
            <person name="Alcaraz L.D."/>
            <person name="Aerts A."/>
            <person name="Antal Z."/>
            <person name="Atanasova L."/>
            <person name="Cervantes-Badillo M.G."/>
            <person name="Challacombe J."/>
            <person name="Chertkov O."/>
            <person name="McCluskey K."/>
            <person name="Coulpier F."/>
            <person name="Deshpande N."/>
            <person name="von Doehren H."/>
            <person name="Ebbole D.J."/>
            <person name="Esquivel-Naranjo E.U."/>
            <person name="Fekete E."/>
            <person name="Flipphi M."/>
            <person name="Glaser F."/>
            <person name="Gomez-Rodriguez E.Y."/>
            <person name="Gruber S."/>
            <person name="Han C."/>
            <person name="Henrissat B."/>
            <person name="Hermosa R."/>
            <person name="Hernandez-Onate M."/>
            <person name="Karaffa L."/>
            <person name="Kosti I."/>
            <person name="Le Crom S."/>
            <person name="Lindquist E."/>
            <person name="Lucas S."/>
            <person name="Luebeck M."/>
            <person name="Luebeck P.S."/>
            <person name="Margeot A."/>
            <person name="Metz B."/>
            <person name="Misra M."/>
            <person name="Nevalainen H."/>
            <person name="Omann M."/>
            <person name="Packer N."/>
            <person name="Perrone G."/>
            <person name="Uresti-Rivera E.E."/>
            <person name="Salamov A."/>
            <person name="Schmoll M."/>
            <person name="Seiboth B."/>
            <person name="Shapiro H."/>
            <person name="Sukno S."/>
            <person name="Tamayo-Ramos J.A."/>
            <person name="Tisch D."/>
            <person name="Wiest A."/>
            <person name="Wilkinson H.H."/>
            <person name="Zhang M."/>
            <person name="Coutinho P.M."/>
            <person name="Kenerley C.M."/>
            <person name="Monte E."/>
            <person name="Baker S.E."/>
            <person name="Grigoriev I.V."/>
        </authorList>
    </citation>
    <scope>NUCLEOTIDE SEQUENCE [LARGE SCALE GENOMIC DNA]</scope>
    <source>
        <strain evidence="7">Gv29-8 / FGSC 10586</strain>
    </source>
</reference>
<keyword evidence="2 4" id="KW-0442">Lipid degradation</keyword>
<evidence type="ECO:0000256" key="1">
    <source>
        <dbReference type="ARBA" id="ARBA00022801"/>
    </source>
</evidence>
<feature type="short sequence motif" description="DGA/G" evidence="4">
    <location>
        <begin position="220"/>
        <end position="222"/>
    </location>
</feature>
<evidence type="ECO:0000313" key="7">
    <source>
        <dbReference type="Proteomes" id="UP000007115"/>
    </source>
</evidence>
<dbReference type="AlphaFoldDB" id="G9MGA7"/>
<dbReference type="SUPFAM" id="SSF52151">
    <property type="entry name" value="FabD/lysophospholipase-like"/>
    <property type="match status" value="1"/>
</dbReference>
<dbReference type="GO" id="GO:0019369">
    <property type="term" value="P:arachidonate metabolic process"/>
    <property type="evidence" value="ECO:0007669"/>
    <property type="project" value="TreeGrafter"/>
</dbReference>
<gene>
    <name evidence="6" type="ORF">TRIVIDRAFT_52462</name>
</gene>
<dbReference type="GO" id="GO:0047499">
    <property type="term" value="F:calcium-independent phospholipase A2 activity"/>
    <property type="evidence" value="ECO:0007669"/>
    <property type="project" value="TreeGrafter"/>
</dbReference>
<feature type="domain" description="PNPLA" evidence="5">
    <location>
        <begin position="8"/>
        <end position="233"/>
    </location>
</feature>
<dbReference type="InterPro" id="IPR016035">
    <property type="entry name" value="Acyl_Trfase/lysoPLipase"/>
</dbReference>
<comment type="caution">
    <text evidence="6">The sequence shown here is derived from an EMBL/GenBank/DDBJ whole genome shotgun (WGS) entry which is preliminary data.</text>
</comment>
<sequence>MSTRLRLLSLDGGGVKGISTLLILDRIMEEVKNLRGQGDGMKPLPKDYFDLAGGTSSGGLIALMLFRLGMSTTVAIEKFETIVTDLFSPRIWGLNLHDFDMAGYWVGNGFLQLKSLFQSRFPREPLTAAIDKVMEETSTYEDDVSNKGNNKLLKEESGRMFMCATRIDKSESVLFKSYKPPEDAGSSEFENVSIADAACATSAAPTFLPHVAIDGVDFWDGALINNNPIHQVWEARYDLAPPLPSDEDQVAEEPTVSCIVSIGTGYHTEAGELPENILNTIATVMSYSTNTRAKDRDFRRGLGRLNRRRPKDKRTKYFRFDAFIREEVNIDDWQKMKILREDTEKWMETKGKDEIKECATLLCQ</sequence>
<accession>G9MGA7</accession>
<evidence type="ECO:0000256" key="4">
    <source>
        <dbReference type="PROSITE-ProRule" id="PRU01161"/>
    </source>
</evidence>
<dbReference type="HOGENOM" id="CLU_000288_144_2_1"/>
<evidence type="ECO:0000259" key="5">
    <source>
        <dbReference type="PROSITE" id="PS51635"/>
    </source>
</evidence>
<evidence type="ECO:0000256" key="3">
    <source>
        <dbReference type="ARBA" id="ARBA00023098"/>
    </source>
</evidence>
<proteinExistence type="predicted"/>
<dbReference type="GO" id="GO:0016020">
    <property type="term" value="C:membrane"/>
    <property type="evidence" value="ECO:0007669"/>
    <property type="project" value="TreeGrafter"/>
</dbReference>
<dbReference type="GO" id="GO:0046486">
    <property type="term" value="P:glycerolipid metabolic process"/>
    <property type="evidence" value="ECO:0007669"/>
    <property type="project" value="UniProtKB-ARBA"/>
</dbReference>
<dbReference type="GO" id="GO:0016042">
    <property type="term" value="P:lipid catabolic process"/>
    <property type="evidence" value="ECO:0007669"/>
    <property type="project" value="UniProtKB-UniRule"/>
</dbReference>
<dbReference type="EMBL" id="ABDF02000002">
    <property type="protein sequence ID" value="EHK26556.1"/>
    <property type="molecule type" value="Genomic_DNA"/>
</dbReference>
<feature type="active site" description="Nucleophile" evidence="4">
    <location>
        <position position="56"/>
    </location>
</feature>
<dbReference type="RefSeq" id="XP_013960758.1">
    <property type="nucleotide sequence ID" value="XM_014105283.1"/>
</dbReference>
<name>G9MGA7_HYPVG</name>
<evidence type="ECO:0000256" key="2">
    <source>
        <dbReference type="ARBA" id="ARBA00022963"/>
    </source>
</evidence>
<dbReference type="Pfam" id="PF01734">
    <property type="entry name" value="Patatin"/>
    <property type="match status" value="1"/>
</dbReference>
<dbReference type="GeneID" id="25795202"/>
<dbReference type="Proteomes" id="UP000007115">
    <property type="component" value="Unassembled WGS sequence"/>
</dbReference>
<keyword evidence="3 4" id="KW-0443">Lipid metabolism</keyword>
<dbReference type="InterPro" id="IPR002641">
    <property type="entry name" value="PNPLA_dom"/>
</dbReference>
<dbReference type="Gene3D" id="3.40.1090.10">
    <property type="entry name" value="Cytosolic phospholipase A2 catalytic domain"/>
    <property type="match status" value="1"/>
</dbReference>
<dbReference type="PANTHER" id="PTHR24185">
    <property type="entry name" value="CALCIUM-INDEPENDENT PHOSPHOLIPASE A2-GAMMA"/>
    <property type="match status" value="1"/>
</dbReference>
<dbReference type="OMA" id="NVEAHTD"/>
<dbReference type="STRING" id="413071.G9MGA7"/>
<dbReference type="OrthoDB" id="1658288at2759"/>
<dbReference type="eggNOG" id="KOG0513">
    <property type="taxonomic scope" value="Eukaryota"/>
</dbReference>
<evidence type="ECO:0000313" key="6">
    <source>
        <dbReference type="EMBL" id="EHK26556.1"/>
    </source>
</evidence>
<dbReference type="InParanoid" id="G9MGA7"/>
<organism evidence="6 7">
    <name type="scientific">Hypocrea virens (strain Gv29-8 / FGSC 10586)</name>
    <name type="common">Gliocladium virens</name>
    <name type="synonym">Trichoderma virens</name>
    <dbReference type="NCBI Taxonomy" id="413071"/>
    <lineage>
        <taxon>Eukaryota</taxon>
        <taxon>Fungi</taxon>
        <taxon>Dikarya</taxon>
        <taxon>Ascomycota</taxon>
        <taxon>Pezizomycotina</taxon>
        <taxon>Sordariomycetes</taxon>
        <taxon>Hypocreomycetidae</taxon>
        <taxon>Hypocreales</taxon>
        <taxon>Hypocreaceae</taxon>
        <taxon>Trichoderma</taxon>
    </lineage>
</organism>
<dbReference type="VEuPathDB" id="FungiDB:TRIVIDRAFT_52462"/>
<keyword evidence="1 4" id="KW-0378">Hydrolase</keyword>
<dbReference type="PROSITE" id="PS51635">
    <property type="entry name" value="PNPLA"/>
    <property type="match status" value="1"/>
</dbReference>
<feature type="active site" description="Proton acceptor" evidence="4">
    <location>
        <position position="220"/>
    </location>
</feature>
<feature type="short sequence motif" description="GXGXXG" evidence="4">
    <location>
        <begin position="12"/>
        <end position="17"/>
    </location>
</feature>
<dbReference type="PANTHER" id="PTHR24185:SF1">
    <property type="entry name" value="CALCIUM-INDEPENDENT PHOSPHOLIPASE A2-GAMMA"/>
    <property type="match status" value="1"/>
</dbReference>
<feature type="short sequence motif" description="GXSXG" evidence="4">
    <location>
        <begin position="54"/>
        <end position="58"/>
    </location>
</feature>